<gene>
    <name evidence="1" type="ORF">MPH_05698</name>
</gene>
<evidence type="ECO:0000313" key="2">
    <source>
        <dbReference type="Proteomes" id="UP000007129"/>
    </source>
</evidence>
<dbReference type="AlphaFoldDB" id="K2R465"/>
<proteinExistence type="predicted"/>
<sequence length="161" mass="18324">MHTKQRPMHSICTISVQTVYAPRKSSTMVRCRLPSESCLHPWANTLSSIPSTAPRRRLNRICSLPTNTRHFRNTITDFTQFIDLRLALYSLLCHNNTNTSFLPLPAPALTPTGPNVKRTARLLFASLCWRVSLDSSPHHPRSGRFYSHIYSWDPPEGLPKS</sequence>
<comment type="caution">
    <text evidence="1">The sequence shown here is derived from an EMBL/GenBank/DDBJ whole genome shotgun (WGS) entry which is preliminary data.</text>
</comment>
<protein>
    <submittedName>
        <fullName evidence="1">Pyridoxal phosphate-dependent decarboxylase</fullName>
    </submittedName>
</protein>
<dbReference type="VEuPathDB" id="FungiDB:MPH_05698"/>
<dbReference type="HOGENOM" id="CLU_1644039_0_0_1"/>
<name>K2R465_MACPH</name>
<evidence type="ECO:0000313" key="1">
    <source>
        <dbReference type="EMBL" id="EKG17126.1"/>
    </source>
</evidence>
<organism evidence="1 2">
    <name type="scientific">Macrophomina phaseolina (strain MS6)</name>
    <name type="common">Charcoal rot fungus</name>
    <dbReference type="NCBI Taxonomy" id="1126212"/>
    <lineage>
        <taxon>Eukaryota</taxon>
        <taxon>Fungi</taxon>
        <taxon>Dikarya</taxon>
        <taxon>Ascomycota</taxon>
        <taxon>Pezizomycotina</taxon>
        <taxon>Dothideomycetes</taxon>
        <taxon>Dothideomycetes incertae sedis</taxon>
        <taxon>Botryosphaeriales</taxon>
        <taxon>Botryosphaeriaceae</taxon>
        <taxon>Macrophomina</taxon>
    </lineage>
</organism>
<reference evidence="1 2" key="1">
    <citation type="journal article" date="2012" name="BMC Genomics">
        <title>Tools to kill: Genome of one of the most destructive plant pathogenic fungi Macrophomina phaseolina.</title>
        <authorList>
            <person name="Islam M.S."/>
            <person name="Haque M.S."/>
            <person name="Islam M.M."/>
            <person name="Emdad E.M."/>
            <person name="Halim A."/>
            <person name="Hossen Q.M.M."/>
            <person name="Hossain M.Z."/>
            <person name="Ahmed B."/>
            <person name="Rahim S."/>
            <person name="Rahman M.S."/>
            <person name="Alam M.M."/>
            <person name="Hou S."/>
            <person name="Wan X."/>
            <person name="Saito J.A."/>
            <person name="Alam M."/>
        </authorList>
    </citation>
    <scope>NUCLEOTIDE SEQUENCE [LARGE SCALE GENOMIC DNA]</scope>
    <source>
        <strain evidence="1 2">MS6</strain>
    </source>
</reference>
<dbReference type="InParanoid" id="K2R465"/>
<dbReference type="Proteomes" id="UP000007129">
    <property type="component" value="Unassembled WGS sequence"/>
</dbReference>
<accession>K2R465</accession>
<dbReference type="EMBL" id="AHHD01000256">
    <property type="protein sequence ID" value="EKG17126.1"/>
    <property type="molecule type" value="Genomic_DNA"/>
</dbReference>